<gene>
    <name evidence="1" type="ORF">N656DRAFT_847875</name>
</gene>
<organism evidence="1 2">
    <name type="scientific">Canariomyces notabilis</name>
    <dbReference type="NCBI Taxonomy" id="2074819"/>
    <lineage>
        <taxon>Eukaryota</taxon>
        <taxon>Fungi</taxon>
        <taxon>Dikarya</taxon>
        <taxon>Ascomycota</taxon>
        <taxon>Pezizomycotina</taxon>
        <taxon>Sordariomycetes</taxon>
        <taxon>Sordariomycetidae</taxon>
        <taxon>Sordariales</taxon>
        <taxon>Chaetomiaceae</taxon>
        <taxon>Canariomyces</taxon>
    </lineage>
</organism>
<dbReference type="CDD" id="cd00303">
    <property type="entry name" value="retropepsin_like"/>
    <property type="match status" value="1"/>
</dbReference>
<protein>
    <submittedName>
        <fullName evidence="1">Uncharacterized protein</fullName>
    </submittedName>
</protein>
<dbReference type="InterPro" id="IPR021109">
    <property type="entry name" value="Peptidase_aspartic_dom_sf"/>
</dbReference>
<name>A0AAN6QM71_9PEZI</name>
<dbReference type="Proteomes" id="UP001302812">
    <property type="component" value="Unassembled WGS sequence"/>
</dbReference>
<dbReference type="Gene3D" id="2.40.70.10">
    <property type="entry name" value="Acid Proteases"/>
    <property type="match status" value="1"/>
</dbReference>
<dbReference type="EMBL" id="MU853357">
    <property type="protein sequence ID" value="KAK4109237.1"/>
    <property type="molecule type" value="Genomic_DNA"/>
</dbReference>
<evidence type="ECO:0000313" key="2">
    <source>
        <dbReference type="Proteomes" id="UP001302812"/>
    </source>
</evidence>
<dbReference type="AlphaFoldDB" id="A0AAN6QM71"/>
<evidence type="ECO:0000313" key="1">
    <source>
        <dbReference type="EMBL" id="KAK4109237.1"/>
    </source>
</evidence>
<keyword evidence="2" id="KW-1185">Reference proteome</keyword>
<accession>A0AAN6QM71</accession>
<sequence length="436" mass="48677">MLGDQIRYLQARPGGDGVDILSLGASLIENFIKIRGQFQRGGSGRHADVKPEDTLLPFVDKMPTSTQKVEPTTVARLGPQQHGEAPAFSMLQVLLEAAGPRREQHDFSFLQWPVQTRFHQCGRKAALEGTVELSWKFDGESASRNITSAVLRKCSHPLVLGDPFLRLTGTLTRFQHRIKRILSGRFQSRRLAVNFFGSENTESCSLHGYLNGVAATAIPDSGSECCLMSAAYARRHGIKVDSSPGSQYELEFLDGSVATTSGIAKATWEFASHTTSVRCDFLVLEGLPVDILFSNDFVERFDVFRLHQEMLVIDGDPLRSLTLSAFGVAILRKLDVPLSDLVEEALRDLEFPNAFSAEMIIKEGARQNKIQQRIAQLSKSQREVAQKIELDRQLEWRRRKLAHKASQGRPPSAQVPEVNGKVATRRRWLIFGRSPR</sequence>
<comment type="caution">
    <text evidence="1">The sequence shown here is derived from an EMBL/GenBank/DDBJ whole genome shotgun (WGS) entry which is preliminary data.</text>
</comment>
<reference evidence="1" key="2">
    <citation type="submission" date="2023-05" db="EMBL/GenBank/DDBJ databases">
        <authorList>
            <consortium name="Lawrence Berkeley National Laboratory"/>
            <person name="Steindorff A."/>
            <person name="Hensen N."/>
            <person name="Bonometti L."/>
            <person name="Westerberg I."/>
            <person name="Brannstrom I.O."/>
            <person name="Guillou S."/>
            <person name="Cros-Aarteil S."/>
            <person name="Calhoun S."/>
            <person name="Haridas S."/>
            <person name="Kuo A."/>
            <person name="Mondo S."/>
            <person name="Pangilinan J."/>
            <person name="Riley R."/>
            <person name="Labutti K."/>
            <person name="Andreopoulos B."/>
            <person name="Lipzen A."/>
            <person name="Chen C."/>
            <person name="Yanf M."/>
            <person name="Daum C."/>
            <person name="Ng V."/>
            <person name="Clum A."/>
            <person name="Ohm R."/>
            <person name="Martin F."/>
            <person name="Silar P."/>
            <person name="Natvig D."/>
            <person name="Lalanne C."/>
            <person name="Gautier V."/>
            <person name="Ament-Velasquez S.L."/>
            <person name="Kruys A."/>
            <person name="Hutchinson M.I."/>
            <person name="Powell A.J."/>
            <person name="Barry K."/>
            <person name="Miller A.N."/>
            <person name="Grigoriev I.V."/>
            <person name="Debuchy R."/>
            <person name="Gladieux P."/>
            <person name="Thoren M.H."/>
            <person name="Johannesson H."/>
        </authorList>
    </citation>
    <scope>NUCLEOTIDE SEQUENCE</scope>
    <source>
        <strain evidence="1">CBS 508.74</strain>
    </source>
</reference>
<reference evidence="1" key="1">
    <citation type="journal article" date="2023" name="Mol. Phylogenet. Evol.">
        <title>Genome-scale phylogeny and comparative genomics of the fungal order Sordariales.</title>
        <authorList>
            <person name="Hensen N."/>
            <person name="Bonometti L."/>
            <person name="Westerberg I."/>
            <person name="Brannstrom I.O."/>
            <person name="Guillou S."/>
            <person name="Cros-Aarteil S."/>
            <person name="Calhoun S."/>
            <person name="Haridas S."/>
            <person name="Kuo A."/>
            <person name="Mondo S."/>
            <person name="Pangilinan J."/>
            <person name="Riley R."/>
            <person name="LaButti K."/>
            <person name="Andreopoulos B."/>
            <person name="Lipzen A."/>
            <person name="Chen C."/>
            <person name="Yan M."/>
            <person name="Daum C."/>
            <person name="Ng V."/>
            <person name="Clum A."/>
            <person name="Steindorff A."/>
            <person name="Ohm R.A."/>
            <person name="Martin F."/>
            <person name="Silar P."/>
            <person name="Natvig D.O."/>
            <person name="Lalanne C."/>
            <person name="Gautier V."/>
            <person name="Ament-Velasquez S.L."/>
            <person name="Kruys A."/>
            <person name="Hutchinson M.I."/>
            <person name="Powell A.J."/>
            <person name="Barry K."/>
            <person name="Miller A.N."/>
            <person name="Grigoriev I.V."/>
            <person name="Debuchy R."/>
            <person name="Gladieux P."/>
            <person name="Hiltunen Thoren M."/>
            <person name="Johannesson H."/>
        </authorList>
    </citation>
    <scope>NUCLEOTIDE SEQUENCE</scope>
    <source>
        <strain evidence="1">CBS 508.74</strain>
    </source>
</reference>
<dbReference type="GeneID" id="89943407"/>
<proteinExistence type="predicted"/>
<dbReference type="RefSeq" id="XP_064666807.1">
    <property type="nucleotide sequence ID" value="XM_064819281.1"/>
</dbReference>